<dbReference type="Pfam" id="PF05762">
    <property type="entry name" value="VWA_CoxE"/>
    <property type="match status" value="1"/>
</dbReference>
<dbReference type="InterPro" id="IPR011195">
    <property type="entry name" value="UCP010256"/>
</dbReference>
<evidence type="ECO:0008006" key="4">
    <source>
        <dbReference type="Google" id="ProtNLM"/>
    </source>
</evidence>
<reference evidence="2 3" key="1">
    <citation type="submission" date="2022-06" db="EMBL/GenBank/DDBJ databases">
        <title>Genomic Encyclopedia of Archaeal and Bacterial Type Strains, Phase II (KMG-II): from individual species to whole genera.</title>
        <authorList>
            <person name="Goeker M."/>
        </authorList>
    </citation>
    <scope>NUCLEOTIDE SEQUENCE [LARGE SCALE GENOMIC DNA]</scope>
    <source>
        <strain evidence="2 3">DSM 45037</strain>
    </source>
</reference>
<proteinExistence type="predicted"/>
<protein>
    <recommendedName>
        <fullName evidence="4">VWA domain-containing protein</fullName>
    </recommendedName>
</protein>
<dbReference type="RefSeq" id="WP_253654620.1">
    <property type="nucleotide sequence ID" value="NZ_BAAAOE010000002.1"/>
</dbReference>
<evidence type="ECO:0000256" key="1">
    <source>
        <dbReference type="SAM" id="MobiDB-lite"/>
    </source>
</evidence>
<dbReference type="SUPFAM" id="SSF53300">
    <property type="entry name" value="vWA-like"/>
    <property type="match status" value="1"/>
</dbReference>
<gene>
    <name evidence="2" type="ORF">LX12_002211</name>
</gene>
<dbReference type="PIRSF" id="PIRSF010256">
    <property type="entry name" value="CoxE_vWa"/>
    <property type="match status" value="1"/>
</dbReference>
<sequence>MRLPIRGAERHGREDEADPGPDGVVDQLTGFVDALRERGIEVGPSALIDAAAATGVLDLLDRSAFREGLACTLLSEQMHRPAFDATFDLWFPAGTGARSGATDLPSGDDGSLDVEQIRQMVADALADGDAENDGRLADLVAAIVDRIGRYESTRGEAFSTYQAMSTIRPQTLIARIAAAMAAASGDDDGGTQARYRRSAAGRVDRLGELVSEETRRRMVERSGRDRVAEYAVPTLPEDIAFLSAGRAEILELRKTIDPLARLLAAKLEIRRRRANRGVVDVRKTLRASMSTGGVPIELTYRKPRPGRPELVILCDVSGSVSGFSQFTLQLVAALRQHFSAVRVFAFVDTVDEVTEYFARSADTDVHLGSVIHEMLSRARLITRDGHSDYGHALEGFVAEHADSLTHRGALLVLGDGRTNYHDPRFGALRTLVDRARHAYWLNPESRDLWDSGDSMAADYARIIEMHECRNARQLAEVIGGLLPV</sequence>
<organism evidence="2 3">
    <name type="scientific">Williamsia serinedens</name>
    <dbReference type="NCBI Taxonomy" id="391736"/>
    <lineage>
        <taxon>Bacteria</taxon>
        <taxon>Bacillati</taxon>
        <taxon>Actinomycetota</taxon>
        <taxon>Actinomycetes</taxon>
        <taxon>Mycobacteriales</taxon>
        <taxon>Nocardiaceae</taxon>
        <taxon>Williamsia</taxon>
    </lineage>
</organism>
<dbReference type="EMBL" id="JAMTCG010000004">
    <property type="protein sequence ID" value="MCP2161016.1"/>
    <property type="molecule type" value="Genomic_DNA"/>
</dbReference>
<name>A0ABT1H199_9NOCA</name>
<dbReference type="PANTHER" id="PTHR39338">
    <property type="entry name" value="BLL5662 PROTEIN-RELATED"/>
    <property type="match status" value="1"/>
</dbReference>
<comment type="caution">
    <text evidence="2">The sequence shown here is derived from an EMBL/GenBank/DDBJ whole genome shotgun (WGS) entry which is preliminary data.</text>
</comment>
<keyword evidence="3" id="KW-1185">Reference proteome</keyword>
<dbReference type="InterPro" id="IPR008912">
    <property type="entry name" value="Uncharacterised_CoxE"/>
</dbReference>
<dbReference type="InterPro" id="IPR036465">
    <property type="entry name" value="vWFA_dom_sf"/>
</dbReference>
<evidence type="ECO:0000313" key="2">
    <source>
        <dbReference type="EMBL" id="MCP2161016.1"/>
    </source>
</evidence>
<dbReference type="PANTHER" id="PTHR39338:SF5">
    <property type="entry name" value="BLR6139 PROTEIN"/>
    <property type="match status" value="1"/>
</dbReference>
<evidence type="ECO:0000313" key="3">
    <source>
        <dbReference type="Proteomes" id="UP001205740"/>
    </source>
</evidence>
<feature type="region of interest" description="Disordered" evidence="1">
    <location>
        <begin position="1"/>
        <end position="25"/>
    </location>
</feature>
<accession>A0ABT1H199</accession>
<dbReference type="Proteomes" id="UP001205740">
    <property type="component" value="Unassembled WGS sequence"/>
</dbReference>